<organism evidence="1">
    <name type="scientific">Siphoviridae sp. ctYBm1</name>
    <dbReference type="NCBI Taxonomy" id="2826374"/>
    <lineage>
        <taxon>Viruses</taxon>
        <taxon>Duplodnaviria</taxon>
        <taxon>Heunggongvirae</taxon>
        <taxon>Uroviricota</taxon>
        <taxon>Caudoviricetes</taxon>
    </lineage>
</organism>
<name>A0A8S5LS52_9CAUD</name>
<reference evidence="1" key="1">
    <citation type="journal article" date="2021" name="Proc. Natl. Acad. Sci. U.S.A.">
        <title>A Catalog of Tens of Thousands of Viruses from Human Metagenomes Reveals Hidden Associations with Chronic Diseases.</title>
        <authorList>
            <person name="Tisza M.J."/>
            <person name="Buck C.B."/>
        </authorList>
    </citation>
    <scope>NUCLEOTIDE SEQUENCE</scope>
    <source>
        <strain evidence="1">CtYBm1</strain>
    </source>
</reference>
<proteinExistence type="predicted"/>
<accession>A0A8S5LS52</accession>
<sequence>MKAGYFTVNGISSERLNLLIEERPDIQTPKRRLSFVSPVSYDGELVYDDDGYEPTEFELKCFYDGSSHGDNFEKLSEARTAIHTFFNHGSGEWLSLVPYFDEKHVYSIIMTEIKFSNKSYYEGCMEVIIKLKCQPYKYLVDNNEIEVGNNGRFVNETHYTAKPTVRFSGVKGGITIRLNDINLSFRDLNNETVFIDSETFSTFSKDINGYRNLNDRTIGKEFFTMVPGNNFIQWQRPAADTTSTIPEKMYIKPNWRTLV</sequence>
<evidence type="ECO:0000313" key="1">
    <source>
        <dbReference type="EMBL" id="DAD72770.1"/>
    </source>
</evidence>
<dbReference type="EMBL" id="BK014726">
    <property type="protein sequence ID" value="DAD72770.1"/>
    <property type="molecule type" value="Genomic_DNA"/>
</dbReference>
<protein>
    <submittedName>
        <fullName evidence="1">Distal tail protein</fullName>
    </submittedName>
</protein>